<keyword evidence="3" id="KW-0808">Transferase</keyword>
<evidence type="ECO:0000313" key="4">
    <source>
        <dbReference type="Proteomes" id="UP000199455"/>
    </source>
</evidence>
<organism evidence="3 4">
    <name type="scientific">Pedobacter soli</name>
    <dbReference type="NCBI Taxonomy" id="390242"/>
    <lineage>
        <taxon>Bacteria</taxon>
        <taxon>Pseudomonadati</taxon>
        <taxon>Bacteroidota</taxon>
        <taxon>Sphingobacteriia</taxon>
        <taxon>Sphingobacteriales</taxon>
        <taxon>Sphingobacteriaceae</taxon>
        <taxon>Pedobacter</taxon>
    </lineage>
</organism>
<feature type="domain" description="Acyltransferase 3" evidence="2">
    <location>
        <begin position="32"/>
        <end position="358"/>
    </location>
</feature>
<dbReference type="InterPro" id="IPR050879">
    <property type="entry name" value="Acyltransferase_3"/>
</dbReference>
<feature type="transmembrane region" description="Helical" evidence="1">
    <location>
        <begin position="36"/>
        <end position="55"/>
    </location>
</feature>
<dbReference type="AlphaFoldDB" id="A0A1G6X6L6"/>
<evidence type="ECO:0000256" key="1">
    <source>
        <dbReference type="SAM" id="Phobius"/>
    </source>
</evidence>
<dbReference type="RefSeq" id="WP_090770501.1">
    <property type="nucleotide sequence ID" value="NZ_FMZH01000007.1"/>
</dbReference>
<dbReference type="Pfam" id="PF01757">
    <property type="entry name" value="Acyl_transf_3"/>
    <property type="match status" value="1"/>
</dbReference>
<keyword evidence="1" id="KW-1133">Transmembrane helix</keyword>
<dbReference type="PANTHER" id="PTHR23028:SF53">
    <property type="entry name" value="ACYL_TRANSF_3 DOMAIN-CONTAINING PROTEIN"/>
    <property type="match status" value="1"/>
</dbReference>
<dbReference type="PANTHER" id="PTHR23028">
    <property type="entry name" value="ACETYLTRANSFERASE"/>
    <property type="match status" value="1"/>
</dbReference>
<sequence>MALPGREKMNSILSKLNSSFTVPGFLEKSYFPSLDGWRAVAIIMVILGHAKSTVLNSTAYYRFFERFVYAELGVRIFFILSGFLITSLLLKEFVQNGKIVISNFFIKRALRIFPVLYLYIITICIVNSYFGLGISNSFFWGMLCYFTNFIMYNNPWLSSHTWSLSVEEQFYLIWPIIIYAIKKKAWLFSLSLIVLTQLLRVLWYKAGFYQETLGPFLNGADAIFLGSLLSIVSFKRFINPLAKYWSNQYFHFLAIFLVFFIYYSLHRGMFGKFLLPFGYILSDLAIGYLLLATIINAKGLIYNTLNNAVMVKLGVISYSLYIWQQLFIVPLNYNPEILPRAQFPFNILISIFVAFLSYYCFEKHFLNLKKRLTNRSKCQK</sequence>
<keyword evidence="4" id="KW-1185">Reference proteome</keyword>
<gene>
    <name evidence="3" type="ORF">SAMN04488024_107218</name>
</gene>
<feature type="transmembrane region" description="Helical" evidence="1">
    <location>
        <begin position="67"/>
        <end position="90"/>
    </location>
</feature>
<dbReference type="GO" id="GO:0000271">
    <property type="term" value="P:polysaccharide biosynthetic process"/>
    <property type="evidence" value="ECO:0007669"/>
    <property type="project" value="TreeGrafter"/>
</dbReference>
<dbReference type="GO" id="GO:0016747">
    <property type="term" value="F:acyltransferase activity, transferring groups other than amino-acyl groups"/>
    <property type="evidence" value="ECO:0007669"/>
    <property type="project" value="InterPro"/>
</dbReference>
<evidence type="ECO:0000313" key="3">
    <source>
        <dbReference type="EMBL" id="SDD72956.1"/>
    </source>
</evidence>
<keyword evidence="3" id="KW-0012">Acyltransferase</keyword>
<keyword evidence="1" id="KW-0812">Transmembrane</keyword>
<dbReference type="GO" id="GO:0016787">
    <property type="term" value="F:hydrolase activity"/>
    <property type="evidence" value="ECO:0007669"/>
    <property type="project" value="UniProtKB-KW"/>
</dbReference>
<reference evidence="4" key="1">
    <citation type="submission" date="2016-10" db="EMBL/GenBank/DDBJ databases">
        <authorList>
            <person name="Varghese N."/>
            <person name="Submissions S."/>
        </authorList>
    </citation>
    <scope>NUCLEOTIDE SEQUENCE [LARGE SCALE GENOMIC DNA]</scope>
    <source>
        <strain evidence="4">DSM 18609</strain>
    </source>
</reference>
<dbReference type="InterPro" id="IPR002656">
    <property type="entry name" value="Acyl_transf_3_dom"/>
</dbReference>
<dbReference type="EMBL" id="FMZH01000007">
    <property type="protein sequence ID" value="SDD72956.1"/>
    <property type="molecule type" value="Genomic_DNA"/>
</dbReference>
<feature type="transmembrane region" description="Helical" evidence="1">
    <location>
        <begin position="110"/>
        <end position="132"/>
    </location>
</feature>
<feature type="transmembrane region" description="Helical" evidence="1">
    <location>
        <begin position="216"/>
        <end position="237"/>
    </location>
</feature>
<dbReference type="STRING" id="390242.SAMN04488024_107218"/>
<protein>
    <submittedName>
        <fullName evidence="3">Peptidoglycan/LPS O-acetylase OafA/YrhL, contains acyltransferase and SGNH-hydrolase domains</fullName>
    </submittedName>
</protein>
<name>A0A1G6X6L6_9SPHI</name>
<evidence type="ECO:0000259" key="2">
    <source>
        <dbReference type="Pfam" id="PF01757"/>
    </source>
</evidence>
<feature type="transmembrane region" description="Helical" evidence="1">
    <location>
        <begin position="249"/>
        <end position="265"/>
    </location>
</feature>
<dbReference type="Proteomes" id="UP000199455">
    <property type="component" value="Unassembled WGS sequence"/>
</dbReference>
<proteinExistence type="predicted"/>
<accession>A0A1G6X6L6</accession>
<feature type="transmembrane region" description="Helical" evidence="1">
    <location>
        <begin position="309"/>
        <end position="331"/>
    </location>
</feature>
<feature type="transmembrane region" description="Helical" evidence="1">
    <location>
        <begin position="343"/>
        <end position="361"/>
    </location>
</feature>
<keyword evidence="1" id="KW-0472">Membrane</keyword>
<dbReference type="GO" id="GO:0016020">
    <property type="term" value="C:membrane"/>
    <property type="evidence" value="ECO:0007669"/>
    <property type="project" value="TreeGrafter"/>
</dbReference>
<keyword evidence="3" id="KW-0378">Hydrolase</keyword>
<feature type="transmembrane region" description="Helical" evidence="1">
    <location>
        <begin position="277"/>
        <end position="297"/>
    </location>
</feature>
<feature type="transmembrane region" description="Helical" evidence="1">
    <location>
        <begin position="185"/>
        <end position="204"/>
    </location>
</feature>